<keyword evidence="4" id="KW-1003">Cell membrane</keyword>
<evidence type="ECO:0000256" key="7">
    <source>
        <dbReference type="ARBA" id="ARBA00023136"/>
    </source>
</evidence>
<proteinExistence type="inferred from homology"/>
<dbReference type="PANTHER" id="PTHR42703:SF1">
    <property type="entry name" value="NA(+)_H(+) ANTIPORTER SUBUNIT D1"/>
    <property type="match status" value="1"/>
</dbReference>
<dbReference type="InterPro" id="IPR003918">
    <property type="entry name" value="NADH_UbQ_OxRdtase"/>
</dbReference>
<evidence type="ECO:0000256" key="9">
    <source>
        <dbReference type="SAM" id="Phobius"/>
    </source>
</evidence>
<dbReference type="GO" id="GO:0008137">
    <property type="term" value="F:NADH dehydrogenase (ubiquinone) activity"/>
    <property type="evidence" value="ECO:0007669"/>
    <property type="project" value="InterPro"/>
</dbReference>
<dbReference type="NCBIfam" id="NF005818">
    <property type="entry name" value="PRK07691.1"/>
    <property type="match status" value="1"/>
</dbReference>
<feature type="transmembrane region" description="Helical" evidence="9">
    <location>
        <begin position="205"/>
        <end position="228"/>
    </location>
</feature>
<dbReference type="AlphaFoldDB" id="A0A1G9XWH4"/>
<feature type="transmembrane region" description="Helical" evidence="9">
    <location>
        <begin position="275"/>
        <end position="292"/>
    </location>
</feature>
<dbReference type="PANTHER" id="PTHR42703">
    <property type="entry name" value="NADH DEHYDROGENASE"/>
    <property type="match status" value="1"/>
</dbReference>
<feature type="transmembrane region" description="Helical" evidence="9">
    <location>
        <begin position="406"/>
        <end position="428"/>
    </location>
</feature>
<comment type="similarity">
    <text evidence="2">Belongs to the CPA3 antiporters (TC 2.A.63) subunit D family.</text>
</comment>
<evidence type="ECO:0000256" key="1">
    <source>
        <dbReference type="ARBA" id="ARBA00004651"/>
    </source>
</evidence>
<dbReference type="GO" id="GO:0015297">
    <property type="term" value="F:antiporter activity"/>
    <property type="evidence" value="ECO:0007669"/>
    <property type="project" value="UniProtKB-KW"/>
</dbReference>
<keyword evidence="12" id="KW-1185">Reference proteome</keyword>
<organism evidence="11 12">
    <name type="scientific">Sediminibacillus halophilus</name>
    <dbReference type="NCBI Taxonomy" id="482461"/>
    <lineage>
        <taxon>Bacteria</taxon>
        <taxon>Bacillati</taxon>
        <taxon>Bacillota</taxon>
        <taxon>Bacilli</taxon>
        <taxon>Bacillales</taxon>
        <taxon>Bacillaceae</taxon>
        <taxon>Sediminibacillus</taxon>
    </lineage>
</organism>
<keyword evidence="6 9" id="KW-1133">Transmembrane helix</keyword>
<gene>
    <name evidence="11" type="ORF">SAMN05216244_3976</name>
</gene>
<comment type="subcellular location">
    <subcellularLocation>
        <location evidence="1">Cell membrane</location>
        <topology evidence="1">Multi-pass membrane protein</topology>
    </subcellularLocation>
    <subcellularLocation>
        <location evidence="8">Membrane</location>
        <topology evidence="8">Multi-pass membrane protein</topology>
    </subcellularLocation>
</comment>
<feature type="domain" description="NADH:quinone oxidoreductase/Mrp antiporter transmembrane" evidence="10">
    <location>
        <begin position="128"/>
        <end position="418"/>
    </location>
</feature>
<feature type="transmembrane region" description="Helical" evidence="9">
    <location>
        <begin position="36"/>
        <end position="53"/>
    </location>
</feature>
<feature type="transmembrane region" description="Helical" evidence="9">
    <location>
        <begin position="164"/>
        <end position="185"/>
    </location>
</feature>
<feature type="transmembrane region" description="Helical" evidence="9">
    <location>
        <begin position="6"/>
        <end position="24"/>
    </location>
</feature>
<name>A0A1G9XWH4_9BACI</name>
<reference evidence="12" key="1">
    <citation type="submission" date="2016-10" db="EMBL/GenBank/DDBJ databases">
        <authorList>
            <person name="Varghese N."/>
            <person name="Submissions S."/>
        </authorList>
    </citation>
    <scope>NUCLEOTIDE SEQUENCE [LARGE SCALE GENOMIC DNA]</scope>
    <source>
        <strain evidence="12">CGMCC 1.6199</strain>
    </source>
</reference>
<dbReference type="GO" id="GO:0042773">
    <property type="term" value="P:ATP synthesis coupled electron transport"/>
    <property type="evidence" value="ECO:0007669"/>
    <property type="project" value="InterPro"/>
</dbReference>
<protein>
    <submittedName>
        <fullName evidence="11">Multicomponent Na+:H+ antiporter subunit D</fullName>
    </submittedName>
</protein>
<feature type="transmembrane region" description="Helical" evidence="9">
    <location>
        <begin position="449"/>
        <end position="474"/>
    </location>
</feature>
<sequence length="494" mass="54382">MMSNLAVLPIIIPLVSGILLAFFHTKTPFVRHAAKLLSVISTGVAAYVFYYVVQNGTVTLETGGWEAPYGIVLVADLLAVTLVLTTNVIGLACVFYAPYSLTEQKERYYFYTFFFLLITGVSGAFLTGDLFNLFVFFEVLLMASYALITLGGEKVQLRESIKYVLVNLFSSIVFVTTVAFLYSVLGTVNMAQMAERVQEVEQQGILTTIGILLFFVFATKAALFPLYYWLPKPYTVPNPVVSAMFAALLTKVGVYSIIRMFTLVFIHDTTVTHELFIWIAGFTLVFGAIGALSTNNIKLVIAYNIIPAVGFMVMGIGIYNKTALSGSVYYMISDMIIKAALFLLAGAVAHIVGTSDLRKMKGLIHQLPLLGWLLFISAFVLAGVPPFSGFIGKLMIMQGGFADGEIAIVIIGLLSSLLILYSIMKIFVRGFWGEKDENIVIDRKTATALTWPVAFLVFLTVLLGIGAEIFYPVIDNISNQLMNPEIYIDSVFKE</sequence>
<evidence type="ECO:0000313" key="12">
    <source>
        <dbReference type="Proteomes" id="UP000182347"/>
    </source>
</evidence>
<dbReference type="PRINTS" id="PR01437">
    <property type="entry name" value="NUOXDRDTASE4"/>
</dbReference>
<evidence type="ECO:0000256" key="5">
    <source>
        <dbReference type="ARBA" id="ARBA00022692"/>
    </source>
</evidence>
<dbReference type="STRING" id="482461.SAMN05216244_3976"/>
<feature type="transmembrane region" description="Helical" evidence="9">
    <location>
        <begin position="369"/>
        <end position="391"/>
    </location>
</feature>
<feature type="transmembrane region" description="Helical" evidence="9">
    <location>
        <begin position="299"/>
        <end position="319"/>
    </location>
</feature>
<evidence type="ECO:0000259" key="10">
    <source>
        <dbReference type="Pfam" id="PF00361"/>
    </source>
</evidence>
<feature type="transmembrane region" description="Helical" evidence="9">
    <location>
        <begin position="133"/>
        <end position="152"/>
    </location>
</feature>
<dbReference type="InterPro" id="IPR050586">
    <property type="entry name" value="CPA3_Na-H_Antiporter_D"/>
</dbReference>
<feature type="transmembrane region" description="Helical" evidence="9">
    <location>
        <begin position="73"/>
        <end position="96"/>
    </location>
</feature>
<feature type="transmembrane region" description="Helical" evidence="9">
    <location>
        <begin position="108"/>
        <end position="127"/>
    </location>
</feature>
<dbReference type="GO" id="GO:0005886">
    <property type="term" value="C:plasma membrane"/>
    <property type="evidence" value="ECO:0007669"/>
    <property type="project" value="UniProtKB-SubCell"/>
</dbReference>
<evidence type="ECO:0000256" key="4">
    <source>
        <dbReference type="ARBA" id="ARBA00022475"/>
    </source>
</evidence>
<dbReference type="EMBL" id="FNHF01000007">
    <property type="protein sequence ID" value="SDN00593.1"/>
    <property type="molecule type" value="Genomic_DNA"/>
</dbReference>
<evidence type="ECO:0000256" key="6">
    <source>
        <dbReference type="ARBA" id="ARBA00022989"/>
    </source>
</evidence>
<dbReference type="Pfam" id="PF00361">
    <property type="entry name" value="Proton_antipo_M"/>
    <property type="match status" value="1"/>
</dbReference>
<evidence type="ECO:0000256" key="8">
    <source>
        <dbReference type="RuleBase" id="RU000320"/>
    </source>
</evidence>
<keyword evidence="3" id="KW-0813">Transport</keyword>
<dbReference type="InterPro" id="IPR001750">
    <property type="entry name" value="ND/Mrp_TM"/>
</dbReference>
<keyword evidence="5 8" id="KW-0812">Transmembrane</keyword>
<keyword evidence="7 9" id="KW-0472">Membrane</keyword>
<accession>A0A1G9XWH4</accession>
<dbReference type="Proteomes" id="UP000182347">
    <property type="component" value="Unassembled WGS sequence"/>
</dbReference>
<feature type="transmembrane region" description="Helical" evidence="9">
    <location>
        <begin position="240"/>
        <end position="263"/>
    </location>
</feature>
<evidence type="ECO:0000256" key="3">
    <source>
        <dbReference type="ARBA" id="ARBA00022449"/>
    </source>
</evidence>
<evidence type="ECO:0000313" key="11">
    <source>
        <dbReference type="EMBL" id="SDN00593.1"/>
    </source>
</evidence>
<keyword evidence="3" id="KW-0050">Antiport</keyword>
<evidence type="ECO:0000256" key="2">
    <source>
        <dbReference type="ARBA" id="ARBA00005346"/>
    </source>
</evidence>